<evidence type="ECO:0000313" key="2">
    <source>
        <dbReference type="Proteomes" id="UP000011769"/>
    </source>
</evidence>
<keyword evidence="2" id="KW-1185">Reference proteome</keyword>
<evidence type="ECO:0000313" key="1">
    <source>
        <dbReference type="EMBL" id="EMG24400.1"/>
    </source>
</evidence>
<organism evidence="1 2">
    <name type="scientific">Streptococcus parauberis KRS-02083</name>
    <dbReference type="NCBI Taxonomy" id="1207545"/>
    <lineage>
        <taxon>Bacteria</taxon>
        <taxon>Bacillati</taxon>
        <taxon>Bacillota</taxon>
        <taxon>Bacilli</taxon>
        <taxon>Lactobacillales</taxon>
        <taxon>Streptococcaceae</taxon>
        <taxon>Streptococcus</taxon>
    </lineage>
</organism>
<dbReference type="EMBL" id="ALYM01000011">
    <property type="protein sequence ID" value="EMG24400.1"/>
    <property type="molecule type" value="Genomic_DNA"/>
</dbReference>
<gene>
    <name evidence="1" type="ORF">SPJ1_2246</name>
</gene>
<dbReference type="Proteomes" id="UP000011769">
    <property type="component" value="Unassembled WGS sequence"/>
</dbReference>
<comment type="caution">
    <text evidence="1">The sequence shown here is derived from an EMBL/GenBank/DDBJ whole genome shotgun (WGS) entry which is preliminary data.</text>
</comment>
<name>A0ABN0INM4_9STRE</name>
<sequence length="46" mass="5504">MFAAFFHALTYSIAQKIFIFCKKIQKYKFFCFSCDYAGKNNAFMIR</sequence>
<reference evidence="1 2" key="1">
    <citation type="journal article" date="2013" name="PLoS ONE">
        <title>Comparative Genomic Characterization of Three Streptococcus parauberis Strains in Fish Pathogen, as Assessed by Wide-Genome Analyses.</title>
        <authorList>
            <person name="Nho S.W."/>
            <person name="Hikima J."/>
            <person name="Park S.B."/>
            <person name="Jang H.B."/>
            <person name="Cha I.S."/>
            <person name="Yasuike M."/>
            <person name="Nakamura Y."/>
            <person name="Fujiwara A."/>
            <person name="Sano M."/>
            <person name="Kanai K."/>
            <person name="Kondo H."/>
            <person name="Hirono I."/>
            <person name="Takeyama H."/>
            <person name="Aoki T."/>
            <person name="Jung T.S."/>
        </authorList>
    </citation>
    <scope>NUCLEOTIDE SEQUENCE [LARGE SCALE GENOMIC DNA]</scope>
    <source>
        <strain evidence="1 2">KRS-02083</strain>
    </source>
</reference>
<proteinExistence type="predicted"/>
<accession>A0ABN0INM4</accession>
<protein>
    <submittedName>
        <fullName evidence="1">Uncharacterized protein</fullName>
    </submittedName>
</protein>